<accession>A0A4R6DF61</accession>
<proteinExistence type="predicted"/>
<feature type="domain" description="Aminoacyl-transfer RNA synthetases class-II family profile" evidence="1">
    <location>
        <begin position="164"/>
        <end position="309"/>
    </location>
</feature>
<dbReference type="Gene3D" id="3.30.930.10">
    <property type="entry name" value="Bira Bifunctional Protein, Domain 2"/>
    <property type="match status" value="1"/>
</dbReference>
<evidence type="ECO:0000313" key="3">
    <source>
        <dbReference type="Proteomes" id="UP000295764"/>
    </source>
</evidence>
<organism evidence="2 3">
    <name type="scientific">Curtobacterium flaccumfaciens</name>
    <dbReference type="NCBI Taxonomy" id="2035"/>
    <lineage>
        <taxon>Bacteria</taxon>
        <taxon>Bacillati</taxon>
        <taxon>Actinomycetota</taxon>
        <taxon>Actinomycetes</taxon>
        <taxon>Micrococcales</taxon>
        <taxon>Microbacteriaceae</taxon>
        <taxon>Curtobacterium</taxon>
    </lineage>
</organism>
<dbReference type="NCBIfam" id="NF005479">
    <property type="entry name" value="PRK07080.1"/>
    <property type="match status" value="1"/>
</dbReference>
<dbReference type="AlphaFoldDB" id="A0A4R6DF61"/>
<dbReference type="RefSeq" id="WP_208108907.1">
    <property type="nucleotide sequence ID" value="NZ_SNVW01000009.1"/>
</dbReference>
<evidence type="ECO:0000259" key="1">
    <source>
        <dbReference type="PROSITE" id="PS50862"/>
    </source>
</evidence>
<reference evidence="2 3" key="1">
    <citation type="submission" date="2019-03" db="EMBL/GenBank/DDBJ databases">
        <title>Genomic analyses of the natural microbiome of Caenorhabditis elegans.</title>
        <authorList>
            <person name="Samuel B."/>
        </authorList>
    </citation>
    <scope>NUCLEOTIDE SEQUENCE [LARGE SCALE GENOMIC DNA]</scope>
    <source>
        <strain evidence="2 3">JUb65</strain>
    </source>
</reference>
<name>A0A4R6DF61_9MICO</name>
<dbReference type="EMBL" id="SNVW01000009">
    <property type="protein sequence ID" value="TDN43113.1"/>
    <property type="molecule type" value="Genomic_DNA"/>
</dbReference>
<dbReference type="InterPro" id="IPR045864">
    <property type="entry name" value="aa-tRNA-synth_II/BPL/LPL"/>
</dbReference>
<dbReference type="SUPFAM" id="SSF55681">
    <property type="entry name" value="Class II aaRS and biotin synthetases"/>
    <property type="match status" value="1"/>
</dbReference>
<dbReference type="Proteomes" id="UP000295764">
    <property type="component" value="Unassembled WGS sequence"/>
</dbReference>
<sequence length="322" mass="34863">MTITEPTTSTEPTTGTTATDLDAARAELRARLLDDGVLLDLGSPGLYGRSGVFERVYQAVDAAGVRNQADLDAEVLRFPPVEPLAAFERTDYIASFPDLAASISAFTGDDRTHRALLAARERGDRWESFLEPADLMLTPAVCHPLYGMLSGALPPGGRTFDILGDSFRREPSLDPMRLQSFHMHEFVHVGTPDSAREHRDGRIPVMRALLESFGLEVDVVPANDPFFGRVGQMLARSQVEQALKFEFVTPVYGDDHPATAIGSANLHEDHFGTSFGIRSADGGVAHSACVAYGLERTTIALFAAHGTDPDTWPADVRTALAL</sequence>
<dbReference type="PROSITE" id="PS50862">
    <property type="entry name" value="AA_TRNA_LIGASE_II"/>
    <property type="match status" value="1"/>
</dbReference>
<protein>
    <recommendedName>
        <fullName evidence="1">Aminoacyl-transfer RNA synthetases class-II family profile domain-containing protein</fullName>
    </recommendedName>
</protein>
<evidence type="ECO:0000313" key="2">
    <source>
        <dbReference type="EMBL" id="TDN43113.1"/>
    </source>
</evidence>
<gene>
    <name evidence="2" type="ORF">EDF64_10935</name>
</gene>
<comment type="caution">
    <text evidence="2">The sequence shown here is derived from an EMBL/GenBank/DDBJ whole genome shotgun (WGS) entry which is preliminary data.</text>
</comment>
<dbReference type="InterPro" id="IPR006195">
    <property type="entry name" value="aa-tRNA-synth_II"/>
</dbReference>